<keyword evidence="7 9" id="KW-0503">Monooxygenase</keyword>
<keyword evidence="12" id="KW-1185">Reference proteome</keyword>
<dbReference type="PRINTS" id="PR00385">
    <property type="entry name" value="P450"/>
</dbReference>
<evidence type="ECO:0000256" key="5">
    <source>
        <dbReference type="ARBA" id="ARBA00023002"/>
    </source>
</evidence>
<evidence type="ECO:0000313" key="11">
    <source>
        <dbReference type="EMBL" id="KAF2971356.1"/>
    </source>
</evidence>
<keyword evidence="10" id="KW-0812">Transmembrane</keyword>
<evidence type="ECO:0000256" key="7">
    <source>
        <dbReference type="ARBA" id="ARBA00023033"/>
    </source>
</evidence>
<evidence type="ECO:0000256" key="8">
    <source>
        <dbReference type="PIRSR" id="PIRSR602403-1"/>
    </source>
</evidence>
<dbReference type="Proteomes" id="UP000481858">
    <property type="component" value="Unassembled WGS sequence"/>
</dbReference>
<evidence type="ECO:0000256" key="4">
    <source>
        <dbReference type="ARBA" id="ARBA00022723"/>
    </source>
</evidence>
<protein>
    <recommendedName>
        <fullName evidence="13">Cytochrome P450</fullName>
    </recommendedName>
</protein>
<keyword evidence="5 9" id="KW-0560">Oxidoreductase</keyword>
<dbReference type="GO" id="GO:0004497">
    <property type="term" value="F:monooxygenase activity"/>
    <property type="evidence" value="ECO:0007669"/>
    <property type="project" value="UniProtKB-KW"/>
</dbReference>
<proteinExistence type="inferred from homology"/>
<evidence type="ECO:0008006" key="13">
    <source>
        <dbReference type="Google" id="ProtNLM"/>
    </source>
</evidence>
<dbReference type="AlphaFoldDB" id="A0A7C8N912"/>
<evidence type="ECO:0000256" key="10">
    <source>
        <dbReference type="SAM" id="Phobius"/>
    </source>
</evidence>
<feature type="transmembrane region" description="Helical" evidence="10">
    <location>
        <begin position="12"/>
        <end position="31"/>
    </location>
</feature>
<organism evidence="11 12">
    <name type="scientific">Xylaria multiplex</name>
    <dbReference type="NCBI Taxonomy" id="323545"/>
    <lineage>
        <taxon>Eukaryota</taxon>
        <taxon>Fungi</taxon>
        <taxon>Dikarya</taxon>
        <taxon>Ascomycota</taxon>
        <taxon>Pezizomycotina</taxon>
        <taxon>Sordariomycetes</taxon>
        <taxon>Xylariomycetidae</taxon>
        <taxon>Xylariales</taxon>
        <taxon>Xylariaceae</taxon>
        <taxon>Xylaria</taxon>
    </lineage>
</organism>
<dbReference type="GO" id="GO:0020037">
    <property type="term" value="F:heme binding"/>
    <property type="evidence" value="ECO:0007669"/>
    <property type="project" value="InterPro"/>
</dbReference>
<dbReference type="GO" id="GO:0016705">
    <property type="term" value="F:oxidoreductase activity, acting on paired donors, with incorporation or reduction of molecular oxygen"/>
    <property type="evidence" value="ECO:0007669"/>
    <property type="project" value="InterPro"/>
</dbReference>
<dbReference type="PRINTS" id="PR00465">
    <property type="entry name" value="EP450IV"/>
</dbReference>
<dbReference type="PROSITE" id="PS00086">
    <property type="entry name" value="CYTOCHROME_P450"/>
    <property type="match status" value="1"/>
</dbReference>
<dbReference type="Gene3D" id="1.10.630.10">
    <property type="entry name" value="Cytochrome P450"/>
    <property type="match status" value="1"/>
</dbReference>
<keyword evidence="6 8" id="KW-0408">Iron</keyword>
<keyword evidence="3 8" id="KW-0349">Heme</keyword>
<keyword evidence="4 8" id="KW-0479">Metal-binding</keyword>
<dbReference type="Pfam" id="PF00067">
    <property type="entry name" value="p450"/>
    <property type="match status" value="1"/>
</dbReference>
<dbReference type="SUPFAM" id="SSF48264">
    <property type="entry name" value="Cytochrome P450"/>
    <property type="match status" value="1"/>
</dbReference>
<dbReference type="InParanoid" id="A0A7C8N912"/>
<feature type="binding site" description="axial binding residue" evidence="8">
    <location>
        <position position="454"/>
    </location>
    <ligand>
        <name>heme</name>
        <dbReference type="ChEBI" id="CHEBI:30413"/>
    </ligand>
    <ligandPart>
        <name>Fe</name>
        <dbReference type="ChEBI" id="CHEBI:18248"/>
    </ligandPart>
</feature>
<dbReference type="InterPro" id="IPR036396">
    <property type="entry name" value="Cyt_P450_sf"/>
</dbReference>
<dbReference type="InterPro" id="IPR001128">
    <property type="entry name" value="Cyt_P450"/>
</dbReference>
<evidence type="ECO:0000256" key="6">
    <source>
        <dbReference type="ARBA" id="ARBA00023004"/>
    </source>
</evidence>
<evidence type="ECO:0000256" key="9">
    <source>
        <dbReference type="RuleBase" id="RU000461"/>
    </source>
</evidence>
<comment type="similarity">
    <text evidence="2 9">Belongs to the cytochrome P450 family.</text>
</comment>
<dbReference type="InterPro" id="IPR017972">
    <property type="entry name" value="Cyt_P450_CS"/>
</dbReference>
<dbReference type="EMBL" id="WUBL01000014">
    <property type="protein sequence ID" value="KAF2971356.1"/>
    <property type="molecule type" value="Genomic_DNA"/>
</dbReference>
<evidence type="ECO:0000256" key="2">
    <source>
        <dbReference type="ARBA" id="ARBA00010617"/>
    </source>
</evidence>
<dbReference type="CDD" id="cd11062">
    <property type="entry name" value="CYP58-like"/>
    <property type="match status" value="1"/>
</dbReference>
<dbReference type="GO" id="GO:0005506">
    <property type="term" value="F:iron ion binding"/>
    <property type="evidence" value="ECO:0007669"/>
    <property type="project" value="InterPro"/>
</dbReference>
<evidence type="ECO:0000256" key="1">
    <source>
        <dbReference type="ARBA" id="ARBA00001971"/>
    </source>
</evidence>
<reference evidence="11 12" key="1">
    <citation type="submission" date="2019-12" db="EMBL/GenBank/DDBJ databases">
        <title>Draft genome sequence of the ascomycete Xylaria multiplex DSM 110363.</title>
        <authorList>
            <person name="Buettner E."/>
            <person name="Kellner H."/>
        </authorList>
    </citation>
    <scope>NUCLEOTIDE SEQUENCE [LARGE SCALE GENOMIC DNA]</scope>
    <source>
        <strain evidence="11 12">DSM 110363</strain>
    </source>
</reference>
<comment type="cofactor">
    <cofactor evidence="1 8">
        <name>heme</name>
        <dbReference type="ChEBI" id="CHEBI:30413"/>
    </cofactor>
</comment>
<keyword evidence="10" id="KW-0472">Membrane</keyword>
<gene>
    <name evidence="11" type="ORF">GQX73_g2178</name>
</gene>
<keyword evidence="10" id="KW-1133">Transmembrane helix</keyword>
<evidence type="ECO:0000256" key="3">
    <source>
        <dbReference type="ARBA" id="ARBA00022617"/>
    </source>
</evidence>
<sequence length="513" mass="58491">MAPINISYSWEPILVTIVLHFVSLAVYRLFWHPLARFPGPKLAAVTRYVEAYYDVVCNGQYEFKIAEMHEKYGPIIRISPHELHISDPNFFETLISRDGRWNKYYWAVRAFQADLATICAVDHDVHRRWRAPLGTFLSKANVSHKQDVISRSVSKLCYRLDEFAEHNRGLGDAHLKFSPVVSSFTRDVATEFLFGESHNNLDHPDFNPGLTTVLQASGAIWRITKHVRWYGRLMKSLPLSLVERLSDENGKAFLVFLKDMIRLTKVIYSASGNQTLDADKSHTLVDEILESDLPLSDKSFERCFDEAITVSSAAFETTAHSIRVILYHVYREENTLNNLRDELAAARAKRPSQTLELADLERLPYLTAVLTEGLRLAPALATRQARVAPDRDLVYDSWTIPAGTPVGMTTIFMHRDPELYPNPEQFIPERWVDTNQRRKAEKTFAPFSKGSRICVGMHLAWAELYMFIATIIPRYDLCFNAAAYDDIKWASDQFIIGTSGKGGFPAIVKKVEV</sequence>
<accession>A0A7C8N912</accession>
<dbReference type="InterPro" id="IPR002403">
    <property type="entry name" value="Cyt_P450_E_grp-IV"/>
</dbReference>
<comment type="caution">
    <text evidence="11">The sequence shown here is derived from an EMBL/GenBank/DDBJ whole genome shotgun (WGS) entry which is preliminary data.</text>
</comment>
<dbReference type="InterPro" id="IPR050121">
    <property type="entry name" value="Cytochrome_P450_monoxygenase"/>
</dbReference>
<dbReference type="PANTHER" id="PTHR24305">
    <property type="entry name" value="CYTOCHROME P450"/>
    <property type="match status" value="1"/>
</dbReference>
<name>A0A7C8N912_9PEZI</name>
<dbReference type="OrthoDB" id="3945418at2759"/>
<evidence type="ECO:0000313" key="12">
    <source>
        <dbReference type="Proteomes" id="UP000481858"/>
    </source>
</evidence>
<dbReference type="PANTHER" id="PTHR24305:SF157">
    <property type="entry name" value="N-ACETYLTRYPTOPHAN 6-HYDROXYLASE IVOC-RELATED"/>
    <property type="match status" value="1"/>
</dbReference>